<sequence length="84" mass="9820">MHADTALNLKHGTWKHETQDTPEINSENIHLSLRKCHQIFHSQYLEKFRDSRALVLVYTHLTYLIERITSFLATGTISLNTRIT</sequence>
<feature type="region of interest" description="Disordered" evidence="1">
    <location>
        <begin position="1"/>
        <end position="21"/>
    </location>
</feature>
<organism evidence="2 3">
    <name type="scientific">Monilinia laxa</name>
    <name type="common">Brown rot fungus</name>
    <name type="synonym">Sclerotinia laxa</name>
    <dbReference type="NCBI Taxonomy" id="61186"/>
    <lineage>
        <taxon>Eukaryota</taxon>
        <taxon>Fungi</taxon>
        <taxon>Dikarya</taxon>
        <taxon>Ascomycota</taxon>
        <taxon>Pezizomycotina</taxon>
        <taxon>Leotiomycetes</taxon>
        <taxon>Helotiales</taxon>
        <taxon>Sclerotiniaceae</taxon>
        <taxon>Monilinia</taxon>
    </lineage>
</organism>
<dbReference type="Proteomes" id="UP000326757">
    <property type="component" value="Unassembled WGS sequence"/>
</dbReference>
<dbReference type="AlphaFoldDB" id="A0A5N6KCS6"/>
<evidence type="ECO:0000313" key="2">
    <source>
        <dbReference type="EMBL" id="KAB8301216.1"/>
    </source>
</evidence>
<name>A0A5N6KCS6_MONLA</name>
<proteinExistence type="predicted"/>
<accession>A0A5N6KCS6</accession>
<evidence type="ECO:0000256" key="1">
    <source>
        <dbReference type="SAM" id="MobiDB-lite"/>
    </source>
</evidence>
<keyword evidence="3" id="KW-1185">Reference proteome</keyword>
<gene>
    <name evidence="2" type="ORF">EYC80_003105</name>
</gene>
<dbReference type="EMBL" id="VIGI01000004">
    <property type="protein sequence ID" value="KAB8301216.1"/>
    <property type="molecule type" value="Genomic_DNA"/>
</dbReference>
<reference evidence="2 3" key="1">
    <citation type="submission" date="2019-06" db="EMBL/GenBank/DDBJ databases">
        <title>Genome Sequence of the Brown Rot Fungal Pathogen Monilinia laxa.</title>
        <authorList>
            <person name="De Miccolis Angelini R.M."/>
            <person name="Landi L."/>
            <person name="Abate D."/>
            <person name="Pollastro S."/>
            <person name="Romanazzi G."/>
            <person name="Faretra F."/>
        </authorList>
    </citation>
    <scope>NUCLEOTIDE SEQUENCE [LARGE SCALE GENOMIC DNA]</scope>
    <source>
        <strain evidence="2 3">Mlax316</strain>
    </source>
</reference>
<protein>
    <submittedName>
        <fullName evidence="2">Uncharacterized protein</fullName>
    </submittedName>
</protein>
<comment type="caution">
    <text evidence="2">The sequence shown here is derived from an EMBL/GenBank/DDBJ whole genome shotgun (WGS) entry which is preliminary data.</text>
</comment>
<evidence type="ECO:0000313" key="3">
    <source>
        <dbReference type="Proteomes" id="UP000326757"/>
    </source>
</evidence>